<keyword evidence="8" id="KW-1185">Reference proteome</keyword>
<evidence type="ECO:0000256" key="3">
    <source>
        <dbReference type="ARBA" id="ARBA00023125"/>
    </source>
</evidence>
<evidence type="ECO:0000256" key="1">
    <source>
        <dbReference type="ARBA" id="ARBA00022491"/>
    </source>
</evidence>
<dbReference type="GO" id="GO:0045892">
    <property type="term" value="P:negative regulation of DNA-templated transcription"/>
    <property type="evidence" value="ECO:0007669"/>
    <property type="project" value="UniProtKB-ARBA"/>
</dbReference>
<dbReference type="InterPro" id="IPR009057">
    <property type="entry name" value="Homeodomain-like_sf"/>
</dbReference>
<name>A0A417YZ36_9BACI</name>
<sequence length="192" mass="22420">MSIDRRQQIIEAATKSFSLFGYKATTMDQVARLANVGKGTIYTFFKNKEELFDEIITSLIKEMKREADEAFDPTLSFHEKVHRSLYKMLKFRKEHQLTIKLFQEEKEMGTPAVQEVLAAVEQAIINYMKEKVVDGIAAGEIEECDPEVTAFIILKLYVSLIFDWEKNHQPLEKEEIARIFERYIFQGLKKKN</sequence>
<dbReference type="Pfam" id="PF00440">
    <property type="entry name" value="TetR_N"/>
    <property type="match status" value="1"/>
</dbReference>
<accession>A0A417YZ36</accession>
<feature type="domain" description="HTH tetR-type" evidence="6">
    <location>
        <begin position="3"/>
        <end position="63"/>
    </location>
</feature>
<keyword evidence="1" id="KW-0678">Repressor</keyword>
<protein>
    <submittedName>
        <fullName evidence="7">TetR/AcrR family transcriptional regulator</fullName>
    </submittedName>
</protein>
<keyword evidence="3 5" id="KW-0238">DNA-binding</keyword>
<dbReference type="GO" id="GO:0003677">
    <property type="term" value="F:DNA binding"/>
    <property type="evidence" value="ECO:0007669"/>
    <property type="project" value="UniProtKB-UniRule"/>
</dbReference>
<dbReference type="RefSeq" id="WP_118918750.1">
    <property type="nucleotide sequence ID" value="NZ_QWEG01000001.1"/>
</dbReference>
<dbReference type="PANTHER" id="PTHR43479:SF11">
    <property type="entry name" value="ACREF_ENVCD OPERON REPRESSOR-RELATED"/>
    <property type="match status" value="1"/>
</dbReference>
<dbReference type="InterPro" id="IPR023772">
    <property type="entry name" value="DNA-bd_HTH_TetR-type_CS"/>
</dbReference>
<keyword evidence="4" id="KW-0804">Transcription</keyword>
<evidence type="ECO:0000256" key="4">
    <source>
        <dbReference type="ARBA" id="ARBA00023163"/>
    </source>
</evidence>
<dbReference type="Pfam" id="PF17932">
    <property type="entry name" value="TetR_C_24"/>
    <property type="match status" value="1"/>
</dbReference>
<gene>
    <name evidence="7" type="ORF">D1B31_00220</name>
</gene>
<comment type="caution">
    <text evidence="7">The sequence shown here is derived from an EMBL/GenBank/DDBJ whole genome shotgun (WGS) entry which is preliminary data.</text>
</comment>
<dbReference type="InterPro" id="IPR036271">
    <property type="entry name" value="Tet_transcr_reg_TetR-rel_C_sf"/>
</dbReference>
<dbReference type="PANTHER" id="PTHR43479">
    <property type="entry name" value="ACREF/ENVCD OPERON REPRESSOR-RELATED"/>
    <property type="match status" value="1"/>
</dbReference>
<evidence type="ECO:0000313" key="7">
    <source>
        <dbReference type="EMBL" id="RHW43142.1"/>
    </source>
</evidence>
<organism evidence="7 8">
    <name type="scientific">Neobacillus notoginsengisoli</name>
    <dbReference type="NCBI Taxonomy" id="1578198"/>
    <lineage>
        <taxon>Bacteria</taxon>
        <taxon>Bacillati</taxon>
        <taxon>Bacillota</taxon>
        <taxon>Bacilli</taxon>
        <taxon>Bacillales</taxon>
        <taxon>Bacillaceae</taxon>
        <taxon>Neobacillus</taxon>
    </lineage>
</organism>
<proteinExistence type="predicted"/>
<dbReference type="PROSITE" id="PS50977">
    <property type="entry name" value="HTH_TETR_2"/>
    <property type="match status" value="1"/>
</dbReference>
<dbReference type="AlphaFoldDB" id="A0A417YZ36"/>
<dbReference type="InterPro" id="IPR001647">
    <property type="entry name" value="HTH_TetR"/>
</dbReference>
<feature type="DNA-binding region" description="H-T-H motif" evidence="5">
    <location>
        <begin position="26"/>
        <end position="45"/>
    </location>
</feature>
<dbReference type="InterPro" id="IPR041490">
    <property type="entry name" value="KstR2_TetR_C"/>
</dbReference>
<evidence type="ECO:0000256" key="5">
    <source>
        <dbReference type="PROSITE-ProRule" id="PRU00335"/>
    </source>
</evidence>
<dbReference type="SUPFAM" id="SSF48498">
    <property type="entry name" value="Tetracyclin repressor-like, C-terminal domain"/>
    <property type="match status" value="1"/>
</dbReference>
<dbReference type="OrthoDB" id="9812484at2"/>
<evidence type="ECO:0000313" key="8">
    <source>
        <dbReference type="Proteomes" id="UP000284416"/>
    </source>
</evidence>
<dbReference type="SUPFAM" id="SSF46689">
    <property type="entry name" value="Homeodomain-like"/>
    <property type="match status" value="1"/>
</dbReference>
<evidence type="ECO:0000259" key="6">
    <source>
        <dbReference type="PROSITE" id="PS50977"/>
    </source>
</evidence>
<dbReference type="FunFam" id="1.10.10.60:FF:000141">
    <property type="entry name" value="TetR family transcriptional regulator"/>
    <property type="match status" value="1"/>
</dbReference>
<dbReference type="EMBL" id="QWEG01000001">
    <property type="protein sequence ID" value="RHW43142.1"/>
    <property type="molecule type" value="Genomic_DNA"/>
</dbReference>
<keyword evidence="2" id="KW-0805">Transcription regulation</keyword>
<dbReference type="PRINTS" id="PR00455">
    <property type="entry name" value="HTHTETR"/>
</dbReference>
<dbReference type="Gene3D" id="1.10.357.10">
    <property type="entry name" value="Tetracycline Repressor, domain 2"/>
    <property type="match status" value="1"/>
</dbReference>
<evidence type="ECO:0000256" key="2">
    <source>
        <dbReference type="ARBA" id="ARBA00023015"/>
    </source>
</evidence>
<dbReference type="Proteomes" id="UP000284416">
    <property type="component" value="Unassembled WGS sequence"/>
</dbReference>
<dbReference type="InterPro" id="IPR050624">
    <property type="entry name" value="HTH-type_Tx_Regulator"/>
</dbReference>
<reference evidence="7 8" key="1">
    <citation type="journal article" date="2017" name="Int. J. Syst. Evol. Microbiol.">
        <title>Bacillus notoginsengisoli sp. nov., a novel bacterium isolated from the rhizosphere of Panax notoginseng.</title>
        <authorList>
            <person name="Zhang M.Y."/>
            <person name="Cheng J."/>
            <person name="Cai Y."/>
            <person name="Zhang T.Y."/>
            <person name="Wu Y.Y."/>
            <person name="Manikprabhu D."/>
            <person name="Li W.J."/>
            <person name="Zhang Y.X."/>
        </authorList>
    </citation>
    <scope>NUCLEOTIDE SEQUENCE [LARGE SCALE GENOMIC DNA]</scope>
    <source>
        <strain evidence="7 8">JCM 30743</strain>
    </source>
</reference>
<dbReference type="PROSITE" id="PS01081">
    <property type="entry name" value="HTH_TETR_1"/>
    <property type="match status" value="1"/>
</dbReference>
<dbReference type="Gene3D" id="1.10.10.60">
    <property type="entry name" value="Homeodomain-like"/>
    <property type="match status" value="1"/>
</dbReference>